<gene>
    <name evidence="1" type="ORF">J3R73_000921</name>
</gene>
<organism evidence="1 2">
    <name type="scientific">Labrys monachus</name>
    <dbReference type="NCBI Taxonomy" id="217067"/>
    <lineage>
        <taxon>Bacteria</taxon>
        <taxon>Pseudomonadati</taxon>
        <taxon>Pseudomonadota</taxon>
        <taxon>Alphaproteobacteria</taxon>
        <taxon>Hyphomicrobiales</taxon>
        <taxon>Xanthobacteraceae</taxon>
        <taxon>Labrys</taxon>
    </lineage>
</organism>
<accession>A0ABU0F956</accession>
<dbReference type="RefSeq" id="WP_307422971.1">
    <property type="nucleotide sequence ID" value="NZ_JAUSVK010000001.1"/>
</dbReference>
<reference evidence="1 2" key="1">
    <citation type="submission" date="2023-07" db="EMBL/GenBank/DDBJ databases">
        <title>Genomic Encyclopedia of Type Strains, Phase IV (KMG-IV): sequencing the most valuable type-strain genomes for metagenomic binning, comparative biology and taxonomic classification.</title>
        <authorList>
            <person name="Goeker M."/>
        </authorList>
    </citation>
    <scope>NUCLEOTIDE SEQUENCE [LARGE SCALE GENOMIC DNA]</scope>
    <source>
        <strain evidence="1 2">DSM 5896</strain>
    </source>
</reference>
<name>A0ABU0F956_9HYPH</name>
<evidence type="ECO:0000313" key="1">
    <source>
        <dbReference type="EMBL" id="MDQ0391129.1"/>
    </source>
</evidence>
<evidence type="ECO:0000313" key="2">
    <source>
        <dbReference type="Proteomes" id="UP001237448"/>
    </source>
</evidence>
<dbReference type="InterPro" id="IPR023353">
    <property type="entry name" value="LemA-like_dom_sf"/>
</dbReference>
<dbReference type="SUPFAM" id="SSF140478">
    <property type="entry name" value="LemA-like"/>
    <property type="match status" value="1"/>
</dbReference>
<dbReference type="Proteomes" id="UP001237448">
    <property type="component" value="Unassembled WGS sequence"/>
</dbReference>
<sequence>MLSRLLGLALLALALPLGGCSIVGGIAAGTTNNISPKAVYTLRNGYDAAFLAPAANYAQLPRCAADAHFTTTAPCSEASVIRQLQKVDKVAQKALDDLQAFVIANPKLDASALFQAAQLAISNAETAIALYK</sequence>
<dbReference type="EMBL" id="JAUSVK010000001">
    <property type="protein sequence ID" value="MDQ0391129.1"/>
    <property type="molecule type" value="Genomic_DNA"/>
</dbReference>
<keyword evidence="2" id="KW-1185">Reference proteome</keyword>
<comment type="caution">
    <text evidence="1">The sequence shown here is derived from an EMBL/GenBank/DDBJ whole genome shotgun (WGS) entry which is preliminary data.</text>
</comment>
<protein>
    <submittedName>
        <fullName evidence="1">Uncharacterized protein</fullName>
    </submittedName>
</protein>
<proteinExistence type="predicted"/>